<feature type="region of interest" description="Disordered" evidence="5">
    <location>
        <begin position="390"/>
        <end position="468"/>
    </location>
</feature>
<evidence type="ECO:0000313" key="7">
    <source>
        <dbReference type="EMBL" id="TEY41023.1"/>
    </source>
</evidence>
<evidence type="ECO:0000256" key="2">
    <source>
        <dbReference type="ARBA" id="ARBA00022771"/>
    </source>
</evidence>
<name>A0A4Y8CSA3_9HELO</name>
<dbReference type="Pfam" id="PF00569">
    <property type="entry name" value="ZZ"/>
    <property type="match status" value="1"/>
</dbReference>
<gene>
    <name evidence="7" type="ORF">BOTCAL_0407g00020</name>
</gene>
<dbReference type="GO" id="GO:0008270">
    <property type="term" value="F:zinc ion binding"/>
    <property type="evidence" value="ECO:0007669"/>
    <property type="project" value="UniProtKB-KW"/>
</dbReference>
<feature type="compositionally biased region" description="Basic residues" evidence="5">
    <location>
        <begin position="411"/>
        <end position="420"/>
    </location>
</feature>
<sequence>MSLYECSSCTEPIRPDRARIQCQTCTDYNLCTNCFAIQKTSRTHLLSHPTAIIKTSGTSTPTVPPPVPPRPLPLLPPRKDTLTNITAPNLPPKKVELPTANWGALWDIVKPSKKPKNSTGGPRDLLIIQPPPNDDGFINYNLTYSDSPLTKLRPDLPAQSFECSFEGKIKLEAFTNPYASLAPPMPSEWSPFFQKDGAFNAIFVDLMTTMFLCLDVEGTNELSPEVWSAFLEMQGVGMENNIWQKTLYTTGGPQNQEIADLELGIFFKTHDISHTLSVRHASNLPPPSPSPTAGERIRRSISLGANMPMLSRQGFIDVMGMEMLQDPDEGHRRLEGIVRDYAIWKPLGDVPRECFLDGKIEGRRKRRSLLEMSEEKEEVERKIMEGMFRGVGAGKIGGRNRSEDLEERRDRSRSRSRSRSSSRDSRKTDPAAQERFAFDTTDEEERTGDRKSPFSHIEVDIIPEDEFEDTYDEINRILTREDIGPTDPIGAAK</sequence>
<keyword evidence="8" id="KW-1185">Reference proteome</keyword>
<evidence type="ECO:0000256" key="1">
    <source>
        <dbReference type="ARBA" id="ARBA00022723"/>
    </source>
</evidence>
<dbReference type="Proteomes" id="UP000297299">
    <property type="component" value="Unassembled WGS sequence"/>
</dbReference>
<evidence type="ECO:0000256" key="3">
    <source>
        <dbReference type="ARBA" id="ARBA00022833"/>
    </source>
</evidence>
<dbReference type="InterPro" id="IPR000433">
    <property type="entry name" value="Znf_ZZ"/>
</dbReference>
<dbReference type="STRING" id="38488.A0A4Y8CSA3"/>
<evidence type="ECO:0000256" key="5">
    <source>
        <dbReference type="SAM" id="MobiDB-lite"/>
    </source>
</evidence>
<dbReference type="InterPro" id="IPR043145">
    <property type="entry name" value="Znf_ZZ_sf"/>
</dbReference>
<reference evidence="7 8" key="1">
    <citation type="submission" date="2017-11" db="EMBL/GenBank/DDBJ databases">
        <title>Comparative genomics of Botrytis spp.</title>
        <authorList>
            <person name="Valero-Jimenez C.A."/>
            <person name="Tapia P."/>
            <person name="Veloso J."/>
            <person name="Silva-Moreno E."/>
            <person name="Staats M."/>
            <person name="Valdes J.H."/>
            <person name="Van Kan J.A.L."/>
        </authorList>
    </citation>
    <scope>NUCLEOTIDE SEQUENCE [LARGE SCALE GENOMIC DNA]</scope>
    <source>
        <strain evidence="7 8">MUCL2830</strain>
    </source>
</reference>
<dbReference type="OrthoDB" id="7873042at2759"/>
<keyword evidence="1" id="KW-0479">Metal-binding</keyword>
<organism evidence="7 8">
    <name type="scientific">Botryotinia calthae</name>
    <dbReference type="NCBI Taxonomy" id="38488"/>
    <lineage>
        <taxon>Eukaryota</taxon>
        <taxon>Fungi</taxon>
        <taxon>Dikarya</taxon>
        <taxon>Ascomycota</taxon>
        <taxon>Pezizomycotina</taxon>
        <taxon>Leotiomycetes</taxon>
        <taxon>Helotiales</taxon>
        <taxon>Sclerotiniaceae</taxon>
        <taxon>Botryotinia</taxon>
    </lineage>
</organism>
<accession>A0A4Y8CSA3</accession>
<dbReference type="PROSITE" id="PS50135">
    <property type="entry name" value="ZF_ZZ_2"/>
    <property type="match status" value="1"/>
</dbReference>
<proteinExistence type="predicted"/>
<dbReference type="EMBL" id="PHWZ01000406">
    <property type="protein sequence ID" value="TEY41023.1"/>
    <property type="molecule type" value="Genomic_DNA"/>
</dbReference>
<feature type="domain" description="ZZ-type" evidence="6">
    <location>
        <begin position="1"/>
        <end position="58"/>
    </location>
</feature>
<dbReference type="SUPFAM" id="SSF57850">
    <property type="entry name" value="RING/U-box"/>
    <property type="match status" value="1"/>
</dbReference>
<feature type="compositionally biased region" description="Basic and acidic residues" evidence="5">
    <location>
        <begin position="400"/>
        <end position="410"/>
    </location>
</feature>
<dbReference type="Gene3D" id="3.30.60.90">
    <property type="match status" value="1"/>
</dbReference>
<evidence type="ECO:0000259" key="6">
    <source>
        <dbReference type="PROSITE" id="PS50135"/>
    </source>
</evidence>
<keyword evidence="2 4" id="KW-0863">Zinc-finger</keyword>
<evidence type="ECO:0000313" key="8">
    <source>
        <dbReference type="Proteomes" id="UP000297299"/>
    </source>
</evidence>
<dbReference type="AlphaFoldDB" id="A0A4Y8CSA3"/>
<evidence type="ECO:0000256" key="4">
    <source>
        <dbReference type="PROSITE-ProRule" id="PRU00228"/>
    </source>
</evidence>
<protein>
    <recommendedName>
        <fullName evidence="6">ZZ-type domain-containing protein</fullName>
    </recommendedName>
</protein>
<keyword evidence="3" id="KW-0862">Zinc</keyword>
<comment type="caution">
    <text evidence="7">The sequence shown here is derived from an EMBL/GenBank/DDBJ whole genome shotgun (WGS) entry which is preliminary data.</text>
</comment>